<name>M0CFE6_9EURY</name>
<feature type="compositionally biased region" description="Polar residues" evidence="1">
    <location>
        <begin position="1"/>
        <end position="13"/>
    </location>
</feature>
<dbReference type="Proteomes" id="UP000011615">
    <property type="component" value="Unassembled WGS sequence"/>
</dbReference>
<evidence type="ECO:0000256" key="1">
    <source>
        <dbReference type="SAM" id="MobiDB-lite"/>
    </source>
</evidence>
<organism evidence="2 3">
    <name type="scientific">Natrinema limicola JCM 13563</name>
    <dbReference type="NCBI Taxonomy" id="1230457"/>
    <lineage>
        <taxon>Archaea</taxon>
        <taxon>Methanobacteriati</taxon>
        <taxon>Methanobacteriota</taxon>
        <taxon>Stenosarchaea group</taxon>
        <taxon>Halobacteria</taxon>
        <taxon>Halobacteriales</taxon>
        <taxon>Natrialbaceae</taxon>
        <taxon>Natrinema</taxon>
    </lineage>
</organism>
<proteinExistence type="predicted"/>
<gene>
    <name evidence="2" type="ORF">C476_06097</name>
</gene>
<dbReference type="PATRIC" id="fig|1230457.4.peg.1219"/>
<evidence type="ECO:0000313" key="2">
    <source>
        <dbReference type="EMBL" id="ELZ21980.1"/>
    </source>
</evidence>
<reference evidence="2 3" key="1">
    <citation type="journal article" date="2014" name="PLoS Genet.">
        <title>Phylogenetically driven sequencing of extremely halophilic archaea reveals strategies for static and dynamic osmo-response.</title>
        <authorList>
            <person name="Becker E.A."/>
            <person name="Seitzer P.M."/>
            <person name="Tritt A."/>
            <person name="Larsen D."/>
            <person name="Krusor M."/>
            <person name="Yao A.I."/>
            <person name="Wu D."/>
            <person name="Madern D."/>
            <person name="Eisen J.A."/>
            <person name="Darling A.E."/>
            <person name="Facciotti M.T."/>
        </authorList>
    </citation>
    <scope>NUCLEOTIDE SEQUENCE [LARGE SCALE GENOMIC DNA]</scope>
    <source>
        <strain evidence="2 3">JCM 13563</strain>
    </source>
</reference>
<evidence type="ECO:0000313" key="3">
    <source>
        <dbReference type="Proteomes" id="UP000011615"/>
    </source>
</evidence>
<dbReference type="eggNOG" id="arCOG11133">
    <property type="taxonomic scope" value="Archaea"/>
</dbReference>
<dbReference type="AlphaFoldDB" id="M0CFE6"/>
<feature type="region of interest" description="Disordered" evidence="1">
    <location>
        <begin position="1"/>
        <end position="22"/>
    </location>
</feature>
<accession>M0CFE6</accession>
<protein>
    <submittedName>
        <fullName evidence="2">Uncharacterized protein</fullName>
    </submittedName>
</protein>
<comment type="caution">
    <text evidence="2">The sequence shown here is derived from an EMBL/GenBank/DDBJ whole genome shotgun (WGS) entry which is preliminary data.</text>
</comment>
<dbReference type="RefSeq" id="WP_008010928.1">
    <property type="nucleotide sequence ID" value="NZ_AOIT01000029.1"/>
</dbReference>
<sequence length="72" mass="7731">MGTTHNGSISITPSDERKEKAPGVCNTCGELLTVWITPDGTIHPISPHNTCSCDEPALRIVEADDVFEADVH</sequence>
<dbReference type="EMBL" id="AOIT01000029">
    <property type="protein sequence ID" value="ELZ21980.1"/>
    <property type="molecule type" value="Genomic_DNA"/>
</dbReference>
<keyword evidence="3" id="KW-1185">Reference proteome</keyword>